<feature type="region of interest" description="Disordered" evidence="1">
    <location>
        <begin position="318"/>
        <end position="448"/>
    </location>
</feature>
<dbReference type="Gene3D" id="1.25.40.90">
    <property type="match status" value="1"/>
</dbReference>
<dbReference type="GO" id="GO:0043130">
    <property type="term" value="F:ubiquitin binding"/>
    <property type="evidence" value="ECO:0007669"/>
    <property type="project" value="InterPro"/>
</dbReference>
<dbReference type="InterPro" id="IPR004152">
    <property type="entry name" value="GAT_dom"/>
</dbReference>
<organism evidence="3 4">
    <name type="scientific">Baudoinia panamericana (strain UAMH 10762)</name>
    <name type="common">Angels' share fungus</name>
    <name type="synonym">Baudoinia compniacensis (strain UAMH 10762)</name>
    <dbReference type="NCBI Taxonomy" id="717646"/>
    <lineage>
        <taxon>Eukaryota</taxon>
        <taxon>Fungi</taxon>
        <taxon>Dikarya</taxon>
        <taxon>Ascomycota</taxon>
        <taxon>Pezizomycotina</taxon>
        <taxon>Dothideomycetes</taxon>
        <taxon>Dothideomycetidae</taxon>
        <taxon>Mycosphaerellales</taxon>
        <taxon>Teratosphaeriaceae</taxon>
        <taxon>Baudoinia</taxon>
    </lineage>
</organism>
<dbReference type="Gene3D" id="1.20.58.160">
    <property type="match status" value="1"/>
</dbReference>
<sequence>MKRFSTLLRHKSNDNATRYDLATAPADSPEANAGRAIRLFCESGSTSNGGEEVLHLPVIVEAAESSPAAAAVSAHQIRTFLSRDWVAKPHVQYNAMMLIRILSDNPGRTFTRNFDKQFVSTVKELLRNGRDPNTQQMLRETLDNLEVSKAHDEGLQLLLQMWRKEKGQTASLAHSRSVRGPPLGPTNGTGFWPRSQSTPQQQPPMQPQPVSASDGQQHAAASRRHQLPPPVELAGRIEEARNTAKILMQLLQSTPPSEVPPNELIKEFSERCQTAQKSMQAYVHCNDPPPDDDTMLTLIETTEHLSLATSRYQRALLAARRSGSSPQPEVMQNGYGAYSDPSPPMQNQAASTPSPPPQQRAPQHGNSLFAPAPQHRYPADGYGSYQSPPGPPPNRLSTPQPHGGSSDYAAPQRMPMPSQSPPPRGPVTVPFSDPFADPAEYHDNPAPLAFEPTNYGSVRHSNISHARTSRAFSIDSENAYGTAGGGPSASRHSTLDYNNRPSPDLSARTPSIGTTPTSPEFSATLTPPQQHSHPVALRPGPGPYHYSGATPSYLGRQSSAADGLTMHGAGGPVDEDNGVAVQEIDSHSDVGRRDRDRATTEASPSDAGTTVSSLETMSPVEFQTAQTARRVDIRGTGGFRNSITGVRV</sequence>
<protein>
    <recommendedName>
        <fullName evidence="2">GAT domain-containing protein</fullName>
    </recommendedName>
</protein>
<dbReference type="SUPFAM" id="SSF89009">
    <property type="entry name" value="GAT-like domain"/>
    <property type="match status" value="1"/>
</dbReference>
<feature type="region of interest" description="Disordered" evidence="1">
    <location>
        <begin position="478"/>
        <end position="550"/>
    </location>
</feature>
<name>M2N0N4_BAUPA</name>
<dbReference type="OMA" id="TAQKSMQ"/>
<dbReference type="InterPro" id="IPR038425">
    <property type="entry name" value="GAT_sf"/>
</dbReference>
<feature type="compositionally biased region" description="Basic and acidic residues" evidence="1">
    <location>
        <begin position="585"/>
        <end position="599"/>
    </location>
</feature>
<dbReference type="InterPro" id="IPR008942">
    <property type="entry name" value="ENTH_VHS"/>
</dbReference>
<dbReference type="PROSITE" id="PS50909">
    <property type="entry name" value="GAT"/>
    <property type="match status" value="1"/>
</dbReference>
<dbReference type="OrthoDB" id="5393057at2759"/>
<dbReference type="HOGENOM" id="CLU_031989_0_1_1"/>
<dbReference type="Pfam" id="PF03127">
    <property type="entry name" value="GAT"/>
    <property type="match status" value="1"/>
</dbReference>
<proteinExistence type="predicted"/>
<keyword evidence="4" id="KW-1185">Reference proteome</keyword>
<dbReference type="EMBL" id="KB445562">
    <property type="protein sequence ID" value="EMC92185.1"/>
    <property type="molecule type" value="Genomic_DNA"/>
</dbReference>
<dbReference type="GO" id="GO:0035091">
    <property type="term" value="F:phosphatidylinositol binding"/>
    <property type="evidence" value="ECO:0007669"/>
    <property type="project" value="InterPro"/>
</dbReference>
<dbReference type="eggNOG" id="ENOG502S1ZS">
    <property type="taxonomic scope" value="Eukaryota"/>
</dbReference>
<accession>M2N0N4</accession>
<feature type="region of interest" description="Disordered" evidence="1">
    <location>
        <begin position="170"/>
        <end position="228"/>
    </location>
</feature>
<evidence type="ECO:0000313" key="3">
    <source>
        <dbReference type="EMBL" id="EMC92185.1"/>
    </source>
</evidence>
<dbReference type="RefSeq" id="XP_007680644.1">
    <property type="nucleotide sequence ID" value="XM_007682454.1"/>
</dbReference>
<dbReference type="SUPFAM" id="SSF48464">
    <property type="entry name" value="ENTH/VHS domain"/>
    <property type="match status" value="1"/>
</dbReference>
<evidence type="ECO:0000313" key="4">
    <source>
        <dbReference type="Proteomes" id="UP000011761"/>
    </source>
</evidence>
<feature type="compositionally biased region" description="Polar residues" evidence="1">
    <location>
        <begin position="600"/>
        <end position="619"/>
    </location>
</feature>
<evidence type="ECO:0000259" key="2">
    <source>
        <dbReference type="PROSITE" id="PS50909"/>
    </source>
</evidence>
<gene>
    <name evidence="3" type="ORF">BAUCODRAFT_151616</name>
</gene>
<reference evidence="3 4" key="1">
    <citation type="journal article" date="2012" name="PLoS Pathog.">
        <title>Diverse lifestyles and strategies of plant pathogenesis encoded in the genomes of eighteen Dothideomycetes fungi.</title>
        <authorList>
            <person name="Ohm R.A."/>
            <person name="Feau N."/>
            <person name="Henrissat B."/>
            <person name="Schoch C.L."/>
            <person name="Horwitz B.A."/>
            <person name="Barry K.W."/>
            <person name="Condon B.J."/>
            <person name="Copeland A.C."/>
            <person name="Dhillon B."/>
            <person name="Glaser F."/>
            <person name="Hesse C.N."/>
            <person name="Kosti I."/>
            <person name="LaButti K."/>
            <person name="Lindquist E.A."/>
            <person name="Lucas S."/>
            <person name="Salamov A.A."/>
            <person name="Bradshaw R.E."/>
            <person name="Ciuffetti L."/>
            <person name="Hamelin R.C."/>
            <person name="Kema G.H.J."/>
            <person name="Lawrence C."/>
            <person name="Scott J.A."/>
            <person name="Spatafora J.W."/>
            <person name="Turgeon B.G."/>
            <person name="de Wit P.J.G.M."/>
            <person name="Zhong S."/>
            <person name="Goodwin S.B."/>
            <person name="Grigoriev I.V."/>
        </authorList>
    </citation>
    <scope>NUCLEOTIDE SEQUENCE [LARGE SCALE GENOMIC DNA]</scope>
    <source>
        <strain evidence="3 4">UAMH 10762</strain>
    </source>
</reference>
<dbReference type="CDD" id="cd21383">
    <property type="entry name" value="GAT_GGA_Tom1-like"/>
    <property type="match status" value="1"/>
</dbReference>
<dbReference type="GeneID" id="19109151"/>
<feature type="compositionally biased region" description="Polar residues" evidence="1">
    <location>
        <begin position="508"/>
        <end position="532"/>
    </location>
</feature>
<evidence type="ECO:0000256" key="1">
    <source>
        <dbReference type="SAM" id="MobiDB-lite"/>
    </source>
</evidence>
<dbReference type="AlphaFoldDB" id="M2N0N4"/>
<feature type="compositionally biased region" description="Polar residues" evidence="1">
    <location>
        <begin position="490"/>
        <end position="501"/>
    </location>
</feature>
<dbReference type="KEGG" id="bcom:BAUCODRAFT_151616"/>
<dbReference type="Proteomes" id="UP000011761">
    <property type="component" value="Unassembled WGS sequence"/>
</dbReference>
<feature type="region of interest" description="Disordered" evidence="1">
    <location>
        <begin position="585"/>
        <end position="619"/>
    </location>
</feature>
<dbReference type="STRING" id="717646.M2N0N4"/>
<feature type="domain" description="GAT" evidence="2">
    <location>
        <begin position="228"/>
        <end position="317"/>
    </location>
</feature>